<evidence type="ECO:0000256" key="1">
    <source>
        <dbReference type="SAM" id="MobiDB-lite"/>
    </source>
</evidence>
<evidence type="ECO:0000313" key="3">
    <source>
        <dbReference type="Proteomes" id="UP001165121"/>
    </source>
</evidence>
<organism evidence="2 3">
    <name type="scientific">Phytophthora fragariaefolia</name>
    <dbReference type="NCBI Taxonomy" id="1490495"/>
    <lineage>
        <taxon>Eukaryota</taxon>
        <taxon>Sar</taxon>
        <taxon>Stramenopiles</taxon>
        <taxon>Oomycota</taxon>
        <taxon>Peronosporomycetes</taxon>
        <taxon>Peronosporales</taxon>
        <taxon>Peronosporaceae</taxon>
        <taxon>Phytophthora</taxon>
    </lineage>
</organism>
<reference evidence="2" key="1">
    <citation type="submission" date="2023-04" db="EMBL/GenBank/DDBJ databases">
        <title>Phytophthora fragariaefolia NBRC 109709.</title>
        <authorList>
            <person name="Ichikawa N."/>
            <person name="Sato H."/>
            <person name="Tonouchi N."/>
        </authorList>
    </citation>
    <scope>NUCLEOTIDE SEQUENCE</scope>
    <source>
        <strain evidence="2">NBRC 109709</strain>
    </source>
</reference>
<gene>
    <name evidence="2" type="ORF">Pfra01_000629500</name>
</gene>
<dbReference type="OrthoDB" id="128433at2759"/>
<feature type="compositionally biased region" description="Polar residues" evidence="1">
    <location>
        <begin position="475"/>
        <end position="484"/>
    </location>
</feature>
<feature type="region of interest" description="Disordered" evidence="1">
    <location>
        <begin position="129"/>
        <end position="148"/>
    </location>
</feature>
<protein>
    <submittedName>
        <fullName evidence="2">Unnamed protein product</fullName>
    </submittedName>
</protein>
<comment type="caution">
    <text evidence="2">The sequence shown here is derived from an EMBL/GenBank/DDBJ whole genome shotgun (WGS) entry which is preliminary data.</text>
</comment>
<feature type="region of interest" description="Disordered" evidence="1">
    <location>
        <begin position="424"/>
        <end position="484"/>
    </location>
</feature>
<sequence>MAGREREDEGSGSGRRRPNPSHPELVRRGSGVCVPPKGATRLPSTRSSNEDAELKQIGDLQGPLAPTQRATGKLDAVKGLMSLLKEADLVAGRFDATYRFDLDLDQIRSYTQGLFDRLKALVGEIQPKTNSAMSDPGRPTHNGSTGCRTASPRYAVIQIPDPTRREIKNQIQEATHSFDGSNDLGFRYVGWQARDVPPGRHEQILERTTSPALSTDAYRDLESRIPGCGDVVCGIAGPGSHWEYDPDDIDLPTSDRAAMATVTTGFTGSTMIHKVKSAFLQDQASNGEKCLTIADLLSGAARNWYRQLPRSTRNKWTDVLRSFQIQYYGFGVSVARQYYHARKRSDESALEYLHRLNVAGFHARLKIKDGIPKEKREHVDDFIETLVERELTDRLTLLRLPDVDELKEFLRGLDRAKNWQKKSAFGSNKYRQKAPANSAPAAAAKHVRAIQTQDPDSGSERSDSNCDEHRRIYTAANQDNARSA</sequence>
<feature type="compositionally biased region" description="Basic and acidic residues" evidence="1">
    <location>
        <begin position="458"/>
        <end position="471"/>
    </location>
</feature>
<dbReference type="Proteomes" id="UP001165121">
    <property type="component" value="Unassembled WGS sequence"/>
</dbReference>
<name>A0A9W6X434_9STRA</name>
<dbReference type="EMBL" id="BSXT01000533">
    <property type="protein sequence ID" value="GMF29426.1"/>
    <property type="molecule type" value="Genomic_DNA"/>
</dbReference>
<keyword evidence="3" id="KW-1185">Reference proteome</keyword>
<evidence type="ECO:0000313" key="2">
    <source>
        <dbReference type="EMBL" id="GMF29426.1"/>
    </source>
</evidence>
<accession>A0A9W6X434</accession>
<feature type="region of interest" description="Disordered" evidence="1">
    <location>
        <begin position="1"/>
        <end position="53"/>
    </location>
</feature>
<proteinExistence type="predicted"/>
<dbReference type="AlphaFoldDB" id="A0A9W6X434"/>
<feature type="compositionally biased region" description="Low complexity" evidence="1">
    <location>
        <begin position="434"/>
        <end position="444"/>
    </location>
</feature>